<evidence type="ECO:0000256" key="5">
    <source>
        <dbReference type="SAM" id="Phobius"/>
    </source>
</evidence>
<evidence type="ECO:0000256" key="3">
    <source>
        <dbReference type="ARBA" id="ARBA00022989"/>
    </source>
</evidence>
<feature type="transmembrane region" description="Helical" evidence="5">
    <location>
        <begin position="544"/>
        <end position="565"/>
    </location>
</feature>
<feature type="transmembrane region" description="Helical" evidence="5">
    <location>
        <begin position="115"/>
        <end position="143"/>
    </location>
</feature>
<dbReference type="Pfam" id="PF13515">
    <property type="entry name" value="FUSC_2"/>
    <property type="match status" value="1"/>
</dbReference>
<organism evidence="7 8">
    <name type="scientific">Actinacidiphila acidipaludis</name>
    <dbReference type="NCBI Taxonomy" id="2873382"/>
    <lineage>
        <taxon>Bacteria</taxon>
        <taxon>Bacillati</taxon>
        <taxon>Actinomycetota</taxon>
        <taxon>Actinomycetes</taxon>
        <taxon>Kitasatosporales</taxon>
        <taxon>Streptomycetaceae</taxon>
        <taxon>Actinacidiphila</taxon>
    </lineage>
</organism>
<feature type="transmembrane region" description="Helical" evidence="5">
    <location>
        <begin position="470"/>
        <end position="491"/>
    </location>
</feature>
<protein>
    <submittedName>
        <fullName evidence="7">FUSC family protein</fullName>
    </submittedName>
</protein>
<keyword evidence="3 5" id="KW-1133">Transmembrane helix</keyword>
<feature type="domain" description="Integral membrane bound transporter" evidence="6">
    <location>
        <begin position="434"/>
        <end position="560"/>
    </location>
</feature>
<feature type="transmembrane region" description="Helical" evidence="5">
    <location>
        <begin position="155"/>
        <end position="177"/>
    </location>
</feature>
<keyword evidence="2 5" id="KW-0812">Transmembrane</keyword>
<feature type="transmembrane region" description="Helical" evidence="5">
    <location>
        <begin position="87"/>
        <end position="109"/>
    </location>
</feature>
<evidence type="ECO:0000256" key="2">
    <source>
        <dbReference type="ARBA" id="ARBA00022692"/>
    </source>
</evidence>
<evidence type="ECO:0000256" key="1">
    <source>
        <dbReference type="ARBA" id="ARBA00004141"/>
    </source>
</evidence>
<name>A0ABS7Q8M2_9ACTN</name>
<reference evidence="7 8" key="1">
    <citation type="submission" date="2021-08" db="EMBL/GenBank/DDBJ databases">
        <title>WGS of actinomycetes from Thailand.</title>
        <authorList>
            <person name="Thawai C."/>
        </authorList>
    </citation>
    <scope>NUCLEOTIDE SEQUENCE [LARGE SCALE GENOMIC DNA]</scope>
    <source>
        <strain evidence="7 8">PLK6-54</strain>
    </source>
</reference>
<keyword evidence="4 5" id="KW-0472">Membrane</keyword>
<keyword evidence="8" id="KW-1185">Reference proteome</keyword>
<evidence type="ECO:0000259" key="6">
    <source>
        <dbReference type="Pfam" id="PF13515"/>
    </source>
</evidence>
<accession>A0ABS7Q8M2</accession>
<evidence type="ECO:0000256" key="4">
    <source>
        <dbReference type="ARBA" id="ARBA00023136"/>
    </source>
</evidence>
<dbReference type="RefSeq" id="WP_222963186.1">
    <property type="nucleotide sequence ID" value="NZ_JAINZZ010000016.1"/>
</dbReference>
<dbReference type="Proteomes" id="UP000778578">
    <property type="component" value="Unassembled WGS sequence"/>
</dbReference>
<dbReference type="InterPro" id="IPR049453">
    <property type="entry name" value="Memb_transporter_dom"/>
</dbReference>
<comment type="subcellular location">
    <subcellularLocation>
        <location evidence="1">Membrane</location>
        <topology evidence="1">Multi-pass membrane protein</topology>
    </subcellularLocation>
</comment>
<dbReference type="EMBL" id="JAINZZ010000016">
    <property type="protein sequence ID" value="MBY8879049.1"/>
    <property type="molecule type" value="Genomic_DNA"/>
</dbReference>
<feature type="transmembrane region" description="Helical" evidence="5">
    <location>
        <begin position="503"/>
        <end position="532"/>
    </location>
</feature>
<evidence type="ECO:0000313" key="8">
    <source>
        <dbReference type="Proteomes" id="UP000778578"/>
    </source>
</evidence>
<feature type="transmembrane region" description="Helical" evidence="5">
    <location>
        <begin position="59"/>
        <end position="75"/>
    </location>
</feature>
<comment type="caution">
    <text evidence="7">The sequence shown here is derived from an EMBL/GenBank/DDBJ whole genome shotgun (WGS) entry which is preliminary data.</text>
</comment>
<proteinExistence type="predicted"/>
<sequence length="785" mass="80792">MATAVPAQAHAAHPPHGPIARLRARDPWLAATRRAGRAAVVMPAMFALCSKVIKSPEMATYAAFGAFSMLLLVEFTGPMSQRVRAQVAFTVAWMALLSLGTLVSSVTWLGVVTMVVVGFVVIFCGIVSSVLAGATTALLLGFILPVSLSAPVSALPARLGGAGLAAGASLIAIVVLWPRPAGDPLSAPAARVCRAVADRLRTDAAFLQDPGGDGRAACRAAATRADEAAAALRGAFDATPYRPTGLSTGARALVRLVDELTWLTAIVAHGGPPSGSLAPEPVAAPCAVRRAAADALDRSAELLAAPRSDPGALRAAMDALVRAVDVMEKDATSRLPVHPPGAPGEPAGDEGEFLTSLDVSFRAQELSYAVAQIAGNVDLFAAAESRSWLERLLGREPGGLTGPLASARERAAAHLDRHSVWLHNSVRGAVGLGLAVLAADLTSVQHSFWVVLGALSVLRSSALNTGQNALRGLGGTLVGSVIGGGLLVLMGHNDTVLWFLLPLAVLCAGIAPAAISFAAGQAAFTVTLVILFNIGQSPGWKVGLLRIEDIAIGCVVSVVVGVFFWPRGAGAAVGRALAEAYSDSADYLAGAVEYAVGCCTAGPEPAAVPLSEGRQAAASARRLDDAFRNYLAERGAKHVPLAEMTTLVTGVVGLRLAADAVLGMWRRAGDAHTERERAAARAELLAGAGHVSRWYHALAGGLDGVRPVPEPLRHDREADARLVEAVRRDLRDAQGQATATAVRIIWTGDHLDAARRLQATLVPAARAAAAAGHPGTAPEPAPATP</sequence>
<gene>
    <name evidence="7" type="ORF">K7862_15590</name>
</gene>
<evidence type="ECO:0000313" key="7">
    <source>
        <dbReference type="EMBL" id="MBY8879049.1"/>
    </source>
</evidence>